<reference evidence="2" key="1">
    <citation type="submission" date="2020-03" db="EMBL/GenBank/DDBJ databases">
        <title>A transcriptome and proteome of the tick Rhipicephalus microplus shaped by the genetic composition of its hosts and developmental stage.</title>
        <authorList>
            <person name="Garcia G.R."/>
            <person name="Ribeiro J.M.C."/>
            <person name="Maruyama S.R."/>
            <person name="Gardinasse L.G."/>
            <person name="Nelson K."/>
            <person name="Ferreira B.R."/>
            <person name="Andrade T.G."/>
            <person name="Santos I.K.F.M."/>
        </authorList>
    </citation>
    <scope>NUCLEOTIDE SEQUENCE</scope>
    <source>
        <strain evidence="2">NSGR</strain>
        <tissue evidence="2">Salivary glands</tissue>
    </source>
</reference>
<keyword evidence="1" id="KW-0732">Signal</keyword>
<evidence type="ECO:0000313" key="2">
    <source>
        <dbReference type="EMBL" id="NIE46196.1"/>
    </source>
</evidence>
<organism evidence="2">
    <name type="scientific">Rhipicephalus microplus</name>
    <name type="common">Cattle tick</name>
    <name type="synonym">Boophilus microplus</name>
    <dbReference type="NCBI Taxonomy" id="6941"/>
    <lineage>
        <taxon>Eukaryota</taxon>
        <taxon>Metazoa</taxon>
        <taxon>Ecdysozoa</taxon>
        <taxon>Arthropoda</taxon>
        <taxon>Chelicerata</taxon>
        <taxon>Arachnida</taxon>
        <taxon>Acari</taxon>
        <taxon>Parasitiformes</taxon>
        <taxon>Ixodida</taxon>
        <taxon>Ixodoidea</taxon>
        <taxon>Ixodidae</taxon>
        <taxon>Rhipicephalinae</taxon>
        <taxon>Rhipicephalus</taxon>
        <taxon>Boophilus</taxon>
    </lineage>
</organism>
<feature type="chain" id="PRO_5026292046" evidence="1">
    <location>
        <begin position="23"/>
        <end position="81"/>
    </location>
</feature>
<accession>A0A6G5A7N5</accession>
<evidence type="ECO:0000256" key="1">
    <source>
        <dbReference type="SAM" id="SignalP"/>
    </source>
</evidence>
<name>A0A6G5A7N5_RHIMP</name>
<protein>
    <submittedName>
        <fullName evidence="2">Putative mucin</fullName>
    </submittedName>
</protein>
<dbReference type="AlphaFoldDB" id="A0A6G5A7N5"/>
<dbReference type="EMBL" id="GIKN01003923">
    <property type="protein sequence ID" value="NIE46196.1"/>
    <property type="molecule type" value="Transcribed_RNA"/>
</dbReference>
<feature type="signal peptide" evidence="1">
    <location>
        <begin position="1"/>
        <end position="22"/>
    </location>
</feature>
<sequence length="81" mass="9131">MKTLQFIVVICLLASVLHTSSGLRSIWQHKTCLKFCHPSQPNCKSGCTCFSFFFSDYIGACLNASISRPWMFRAIRGTHAE</sequence>
<proteinExistence type="predicted"/>